<proteinExistence type="predicted"/>
<dbReference type="Proteomes" id="UP000318478">
    <property type="component" value="Unassembled WGS sequence"/>
</dbReference>
<dbReference type="NCBIfam" id="TIGR05002">
    <property type="entry name" value="NxxGxxAF_repeat"/>
    <property type="match status" value="4"/>
</dbReference>
<evidence type="ECO:0000256" key="1">
    <source>
        <dbReference type="SAM" id="SignalP"/>
    </source>
</evidence>
<feature type="chain" id="PRO_5022840758" description="PEP-CTERM protein-sorting domain-containing protein" evidence="1">
    <location>
        <begin position="30"/>
        <end position="553"/>
    </location>
</feature>
<dbReference type="Pfam" id="PF24251">
    <property type="entry name" value="DUF7453"/>
    <property type="match status" value="2"/>
</dbReference>
<evidence type="ECO:0000313" key="3">
    <source>
        <dbReference type="Proteomes" id="UP000318478"/>
    </source>
</evidence>
<gene>
    <name evidence="2" type="ORF">Pla123a_17350</name>
</gene>
<sequence precursor="true">MKPLPFSWLGCLPLTAALAILLPVARSQALTPDLAVIAVSGQSAVDAGVDYQFGRVYGRLVGPNGEVAFGADLEGPGDVPSRESLWRNGPQAPQLVALVGDAAPGTADGSVFEAVSPRQFASDGTLFFMSDLAETNNTPSFGLLSHGSVSGSNLLLRFAGQFRPGVDVNENGVIAATVEHSLYRYEGPSYTPQLVFASGDPAPGLDYETPLYLGVVQINKKGEVFVGGGIIREAGTLEQHNLYGYWIADADGSLSKVYLEGDSAPGFAPEYSIPRGYVPFTGDVSFNDAGKVAFWGGVVEFDAIVASPPMYNFKSKMIWTTNESGELEAFVQDGSLAPGTAGGAFSGLLGPSLSSKDDIVFAADVTPSGPEMRSGIWRGSDSEPLAAVALEGQQAPGLPPGVVFSELGWFGPDSGEPSSYEVNGSGRVALHVFLDNNSGVDLGSAPSGIWAEDLNGALTLITHTGAALDVNPDPEIVDQRVIASLSTLGDTYENTSQNYFNDRGQILFTATFTDGTTGVFVSNLVAVPEPAGLALIATAAGLLRRPRRHAAPI</sequence>
<dbReference type="EMBL" id="SJPO01000003">
    <property type="protein sequence ID" value="TWT77936.1"/>
    <property type="molecule type" value="Genomic_DNA"/>
</dbReference>
<reference evidence="2 3" key="1">
    <citation type="submission" date="2019-02" db="EMBL/GenBank/DDBJ databases">
        <title>Deep-cultivation of Planctomycetes and their phenomic and genomic characterization uncovers novel biology.</title>
        <authorList>
            <person name="Wiegand S."/>
            <person name="Jogler M."/>
            <person name="Boedeker C."/>
            <person name="Pinto D."/>
            <person name="Vollmers J."/>
            <person name="Rivas-Marin E."/>
            <person name="Kohn T."/>
            <person name="Peeters S.H."/>
            <person name="Heuer A."/>
            <person name="Rast P."/>
            <person name="Oberbeckmann S."/>
            <person name="Bunk B."/>
            <person name="Jeske O."/>
            <person name="Meyerdierks A."/>
            <person name="Storesund J.E."/>
            <person name="Kallscheuer N."/>
            <person name="Luecker S."/>
            <person name="Lage O.M."/>
            <person name="Pohl T."/>
            <person name="Merkel B.J."/>
            <person name="Hornburger P."/>
            <person name="Mueller R.-W."/>
            <person name="Bruemmer F."/>
            <person name="Labrenz M."/>
            <person name="Spormann A.M."/>
            <person name="Op Den Camp H."/>
            <person name="Overmann J."/>
            <person name="Amann R."/>
            <person name="Jetten M.S.M."/>
            <person name="Mascher T."/>
            <person name="Medema M.H."/>
            <person name="Devos D.P."/>
            <person name="Kaster A.-K."/>
            <person name="Ovreas L."/>
            <person name="Rohde M."/>
            <person name="Galperin M.Y."/>
            <person name="Jogler C."/>
        </authorList>
    </citation>
    <scope>NUCLEOTIDE SEQUENCE [LARGE SCALE GENOMIC DNA]</scope>
    <source>
        <strain evidence="2 3">Pla123a</strain>
    </source>
</reference>
<evidence type="ECO:0008006" key="4">
    <source>
        <dbReference type="Google" id="ProtNLM"/>
    </source>
</evidence>
<protein>
    <recommendedName>
        <fullName evidence="4">PEP-CTERM protein-sorting domain-containing protein</fullName>
    </recommendedName>
</protein>
<keyword evidence="3" id="KW-1185">Reference proteome</keyword>
<comment type="caution">
    <text evidence="2">The sequence shown here is derived from an EMBL/GenBank/DDBJ whole genome shotgun (WGS) entry which is preliminary data.</text>
</comment>
<organism evidence="2 3">
    <name type="scientific">Posidoniimonas polymericola</name>
    <dbReference type="NCBI Taxonomy" id="2528002"/>
    <lineage>
        <taxon>Bacteria</taxon>
        <taxon>Pseudomonadati</taxon>
        <taxon>Planctomycetota</taxon>
        <taxon>Planctomycetia</taxon>
        <taxon>Pirellulales</taxon>
        <taxon>Lacipirellulaceae</taxon>
        <taxon>Posidoniimonas</taxon>
    </lineage>
</organism>
<evidence type="ECO:0000313" key="2">
    <source>
        <dbReference type="EMBL" id="TWT77936.1"/>
    </source>
</evidence>
<dbReference type="AlphaFoldDB" id="A0A5C5YST0"/>
<accession>A0A5C5YST0</accession>
<keyword evidence="1" id="KW-0732">Signal</keyword>
<feature type="signal peptide" evidence="1">
    <location>
        <begin position="1"/>
        <end position="29"/>
    </location>
</feature>
<name>A0A5C5YST0_9BACT</name>
<dbReference type="InterPro" id="IPR055876">
    <property type="entry name" value="DUF7453"/>
</dbReference>